<protein>
    <recommendedName>
        <fullName evidence="6">Aminodeoxyfutalosine synthase</fullName>
        <shortName evidence="6">AFL synthase</shortName>
        <shortName evidence="6">Aminofutalosine synthase</shortName>
        <ecNumber evidence="6">2.5.1.120</ecNumber>
    </recommendedName>
    <alternativeName>
        <fullName evidence="6">Menaquinone biosynthetic enzyme MqnE</fullName>
    </alternativeName>
</protein>
<dbReference type="InterPro" id="IPR034405">
    <property type="entry name" value="F420"/>
</dbReference>
<dbReference type="EMBL" id="JAIRAU010000039">
    <property type="protein sequence ID" value="MBZ5713052.1"/>
    <property type="molecule type" value="Genomic_DNA"/>
</dbReference>
<reference evidence="9" key="1">
    <citation type="submission" date="2021-08" db="EMBL/GenBank/DDBJ databases">
        <authorList>
            <person name="Stevens D.C."/>
        </authorList>
    </citation>
    <scope>NUCLEOTIDE SEQUENCE</scope>
    <source>
        <strain evidence="9">DSM 53165</strain>
    </source>
</reference>
<feature type="binding site" evidence="6">
    <location>
        <position position="100"/>
    </location>
    <ligand>
        <name>[4Fe-4S] cluster</name>
        <dbReference type="ChEBI" id="CHEBI:49883"/>
        <note>4Fe-4S-S-AdoMet</note>
    </ligand>
</feature>
<evidence type="ECO:0000256" key="2">
    <source>
        <dbReference type="ARBA" id="ARBA00022691"/>
    </source>
</evidence>
<dbReference type="NCBIfam" id="TIGR00423">
    <property type="entry name" value="CofH family radical SAM protein"/>
    <property type="match status" value="1"/>
</dbReference>
<dbReference type="Proteomes" id="UP001139031">
    <property type="component" value="Unassembled WGS sequence"/>
</dbReference>
<dbReference type="InterPro" id="IPR020050">
    <property type="entry name" value="FO_synthase_su2"/>
</dbReference>
<feature type="binding site" evidence="6">
    <location>
        <position position="103"/>
    </location>
    <ligand>
        <name>[4Fe-4S] cluster</name>
        <dbReference type="ChEBI" id="CHEBI:49883"/>
        <note>4Fe-4S-S-AdoMet</note>
    </ligand>
</feature>
<dbReference type="Pfam" id="PF19288">
    <property type="entry name" value="CofH_C"/>
    <property type="match status" value="1"/>
</dbReference>
<keyword evidence="6" id="KW-0474">Menaquinone biosynthesis</keyword>
<keyword evidence="1 6" id="KW-0004">4Fe-4S</keyword>
<proteinExistence type="inferred from homology"/>
<keyword evidence="4 6" id="KW-0408">Iron</keyword>
<keyword evidence="3 6" id="KW-0479">Metal-binding</keyword>
<keyword evidence="10" id="KW-1185">Reference proteome</keyword>
<dbReference type="EC" id="2.5.1.120" evidence="6"/>
<comment type="caution">
    <text evidence="9">The sequence shown here is derived from an EMBL/GenBank/DDBJ whole genome shotgun (WGS) entry which is preliminary data.</text>
</comment>
<dbReference type="InterPro" id="IPR022432">
    <property type="entry name" value="MqnE"/>
</dbReference>
<keyword evidence="6" id="KW-0808">Transferase</keyword>
<dbReference type="NCBIfam" id="TIGR03700">
    <property type="entry name" value="mena_SCO4494"/>
    <property type="match status" value="1"/>
</dbReference>
<dbReference type="SMART" id="SM00729">
    <property type="entry name" value="Elp3"/>
    <property type="match status" value="1"/>
</dbReference>
<comment type="catalytic activity">
    <reaction evidence="6">
        <text>3-[(1-carboxyvinyl)-oxy]benzoate + S-adenosyl-L-methionine + H2O = 6-amino-6-deoxyfutalosine + hydrogencarbonate + L-methionine + H(+)</text>
        <dbReference type="Rhea" id="RHEA:33075"/>
        <dbReference type="ChEBI" id="CHEBI:15377"/>
        <dbReference type="ChEBI" id="CHEBI:15378"/>
        <dbReference type="ChEBI" id="CHEBI:17544"/>
        <dbReference type="ChEBI" id="CHEBI:57844"/>
        <dbReference type="ChEBI" id="CHEBI:59789"/>
        <dbReference type="ChEBI" id="CHEBI:64286"/>
        <dbReference type="ChEBI" id="CHEBI:76981"/>
        <dbReference type="EC" id="2.5.1.120"/>
    </reaction>
</comment>
<dbReference type="InterPro" id="IPR007197">
    <property type="entry name" value="rSAM"/>
</dbReference>
<comment type="cofactor">
    <cofactor evidence="6">
        <name>[4Fe-4S] cluster</name>
        <dbReference type="ChEBI" id="CHEBI:49883"/>
    </cofactor>
    <text evidence="6">Binds 1 [4Fe-4S] cluster. The cluster is coordinated with 3 cysteines and an exchangeable S-adenosyl-L-methionine.</text>
</comment>
<dbReference type="PANTHER" id="PTHR43076:SF7">
    <property type="entry name" value="AMINODEOXYFUTALOSINE SYNTHASE"/>
    <property type="match status" value="1"/>
</dbReference>
<dbReference type="PROSITE" id="PS51918">
    <property type="entry name" value="RADICAL_SAM"/>
    <property type="match status" value="1"/>
</dbReference>
<dbReference type="InterPro" id="IPR058240">
    <property type="entry name" value="rSAM_sf"/>
</dbReference>
<organism evidence="9 10">
    <name type="scientific">Nannocystis pusilla</name>
    <dbReference type="NCBI Taxonomy" id="889268"/>
    <lineage>
        <taxon>Bacteria</taxon>
        <taxon>Pseudomonadati</taxon>
        <taxon>Myxococcota</taxon>
        <taxon>Polyangia</taxon>
        <taxon>Nannocystales</taxon>
        <taxon>Nannocystaceae</taxon>
        <taxon>Nannocystis</taxon>
    </lineage>
</organism>
<dbReference type="Pfam" id="PF04055">
    <property type="entry name" value="Radical_SAM"/>
    <property type="match status" value="1"/>
</dbReference>
<evidence type="ECO:0000259" key="8">
    <source>
        <dbReference type="PROSITE" id="PS51918"/>
    </source>
</evidence>
<dbReference type="SFLD" id="SFLDF00342">
    <property type="entry name" value="cyclic_dehypoxanthine_futalosi"/>
    <property type="match status" value="1"/>
</dbReference>
<evidence type="ECO:0000256" key="1">
    <source>
        <dbReference type="ARBA" id="ARBA00022485"/>
    </source>
</evidence>
<feature type="region of interest" description="Disordered" evidence="7">
    <location>
        <begin position="1"/>
        <end position="30"/>
    </location>
</feature>
<dbReference type="RefSeq" id="WP_224194799.1">
    <property type="nucleotide sequence ID" value="NZ_JAIRAU010000039.1"/>
</dbReference>
<comment type="similarity">
    <text evidence="6">Belongs to the radical SAM superfamily. MqnE family.</text>
</comment>
<feature type="binding site" evidence="6">
    <location>
        <position position="96"/>
    </location>
    <ligand>
        <name>[4Fe-4S] cluster</name>
        <dbReference type="ChEBI" id="CHEBI:49883"/>
        <note>4Fe-4S-S-AdoMet</note>
    </ligand>
</feature>
<dbReference type="SFLD" id="SFLDG01064">
    <property type="entry name" value="F420__menaquinone_cofactor_bio"/>
    <property type="match status" value="2"/>
</dbReference>
<keyword evidence="2 6" id="KW-0949">S-adenosyl-L-methionine</keyword>
<dbReference type="SFLD" id="SFLDG01389">
    <property type="entry name" value="menaquinone_synthsis_involved"/>
    <property type="match status" value="2"/>
</dbReference>
<evidence type="ECO:0000313" key="10">
    <source>
        <dbReference type="Proteomes" id="UP001139031"/>
    </source>
</evidence>
<feature type="domain" description="Radical SAM core" evidence="8">
    <location>
        <begin position="82"/>
        <end position="316"/>
    </location>
</feature>
<keyword evidence="5 6" id="KW-0411">Iron-sulfur</keyword>
<evidence type="ECO:0000256" key="5">
    <source>
        <dbReference type="ARBA" id="ARBA00023014"/>
    </source>
</evidence>
<accession>A0ABS7TXR5</accession>
<evidence type="ECO:0000256" key="4">
    <source>
        <dbReference type="ARBA" id="ARBA00023004"/>
    </source>
</evidence>
<dbReference type="Gene3D" id="3.20.20.70">
    <property type="entry name" value="Aldolase class I"/>
    <property type="match status" value="1"/>
</dbReference>
<dbReference type="InterPro" id="IPR006638">
    <property type="entry name" value="Elp3/MiaA/NifB-like_rSAM"/>
</dbReference>
<dbReference type="InterPro" id="IPR045567">
    <property type="entry name" value="CofH/MnqC-like_C"/>
</dbReference>
<comment type="pathway">
    <text evidence="6">Quinol/quinone metabolism; menaquinone biosynthesis.</text>
</comment>
<dbReference type="SFLD" id="SFLDF00343">
    <property type="entry name" value="aminofutalosine_synthase_(mqnE"/>
    <property type="match status" value="1"/>
</dbReference>
<dbReference type="SUPFAM" id="SSF102114">
    <property type="entry name" value="Radical SAM enzymes"/>
    <property type="match status" value="1"/>
</dbReference>
<evidence type="ECO:0000256" key="3">
    <source>
        <dbReference type="ARBA" id="ARBA00022723"/>
    </source>
</evidence>
<evidence type="ECO:0000256" key="6">
    <source>
        <dbReference type="HAMAP-Rule" id="MF_00993"/>
    </source>
</evidence>
<dbReference type="PANTHER" id="PTHR43076">
    <property type="entry name" value="FO SYNTHASE (COFH)"/>
    <property type="match status" value="1"/>
</dbReference>
<dbReference type="SFLD" id="SFLDS00029">
    <property type="entry name" value="Radical_SAM"/>
    <property type="match status" value="2"/>
</dbReference>
<dbReference type="CDD" id="cd01335">
    <property type="entry name" value="Radical_SAM"/>
    <property type="match status" value="1"/>
</dbReference>
<sequence length="420" mass="46711">MSDPAARPSAADLDARADAPQAGPSAPAVHAGERSFAAIAAKVRAGEPLDRDDGVALYRHRDLLALGALANEVRERLHGDRTYFNVNLHINPTNVCEADCKFCSFARLTPDMPQAYTMTVEQVRQKLIERAHQPITEVHLVNGLHPGVPFSYYTDILRGLKDLRPDVHLKAYTAVEIHYFAEKYGMTYEQVLRALIEAGLGSMPGGGAEIFADRVRRKICRDKADAQQWLEVHRTAHRLGLRTNCTMLYGTVETLEERVEHMLALRELQAETGGFQTFIPLAFHNEHNDFRKLPEPTGVDDLRTYAVGRLMLHNIPHIKAYWVMIGVKTAQIALSFGVDDVDGTVQEEKIYHMAGADTPMALARAELVRLIREAGRVAVERDTLYGVRWVDDGAPLPEIRMDASVPFSGHAGRVQLPVVS</sequence>
<dbReference type="HAMAP" id="MF_00993">
    <property type="entry name" value="MqnE"/>
    <property type="match status" value="1"/>
</dbReference>
<comment type="function">
    <text evidence="6">Radical SAM enzyme that catalyzes the addition of the adenosyl radical to the double bond of 3-[(1-carboxyvinyl)oxy]benzoate, leading to aminodeoxyfutalosine (AFL), a key intermediate in the formation of menaquinone (MK, vitamin K2) from chorismate.</text>
</comment>
<evidence type="ECO:0000256" key="7">
    <source>
        <dbReference type="SAM" id="MobiDB-lite"/>
    </source>
</evidence>
<dbReference type="InterPro" id="IPR013785">
    <property type="entry name" value="Aldolase_TIM"/>
</dbReference>
<evidence type="ECO:0000313" key="9">
    <source>
        <dbReference type="EMBL" id="MBZ5713052.1"/>
    </source>
</evidence>
<dbReference type="PIRSF" id="PIRSF004762">
    <property type="entry name" value="CHP00423"/>
    <property type="match status" value="1"/>
</dbReference>
<gene>
    <name evidence="6 9" type="primary">mqnE</name>
    <name evidence="9" type="ORF">K7C98_27770</name>
</gene>
<name>A0ABS7TXR5_9BACT</name>